<dbReference type="RefSeq" id="WP_056994531.1">
    <property type="nucleotide sequence ID" value="NZ_JQBA01000023.1"/>
</dbReference>
<sequence>MNSLVTPVGEFSLRADQEVVAFDVFDVTADANANYKFPVERALVLRPVLPPHFQFTDLALVTNLPANGFTWSDWCSDEFYAGTLWENKHKLLGTANFVDNGELDEHAGISILGLPSYEDVDDRYRGQLLFQISYKPLAEYRQLEQQGIDDLSIDFSFDGMLSYVS</sequence>
<proteinExistence type="predicted"/>
<keyword evidence="2" id="KW-1185">Reference proteome</keyword>
<organism evidence="1 2">
    <name type="scientific">Limosilactobacillus ingluviei</name>
    <dbReference type="NCBI Taxonomy" id="148604"/>
    <lineage>
        <taxon>Bacteria</taxon>
        <taxon>Bacillati</taxon>
        <taxon>Bacillota</taxon>
        <taxon>Bacilli</taxon>
        <taxon>Lactobacillales</taxon>
        <taxon>Lactobacillaceae</taxon>
        <taxon>Limosilactobacillus</taxon>
    </lineage>
</organism>
<comment type="caution">
    <text evidence="1">The sequence shown here is derived from an EMBL/GenBank/DDBJ whole genome shotgun (WGS) entry which is preliminary data.</text>
</comment>
<gene>
    <name evidence="1" type="ORF">IV41_GL000840</name>
</gene>
<evidence type="ECO:0000313" key="1">
    <source>
        <dbReference type="EMBL" id="KRN44065.1"/>
    </source>
</evidence>
<dbReference type="EMBL" id="JQBA01000023">
    <property type="protein sequence ID" value="KRN44065.1"/>
    <property type="molecule type" value="Genomic_DNA"/>
</dbReference>
<accession>A0A0R2GT77</accession>
<dbReference type="PATRIC" id="fig|148604.4.peg.867"/>
<dbReference type="OrthoDB" id="2054606at2"/>
<reference evidence="1 2" key="1">
    <citation type="journal article" date="2015" name="Genome Announc.">
        <title>Expanding the biotechnology potential of lactobacilli through comparative genomics of 213 strains and associated genera.</title>
        <authorList>
            <person name="Sun Z."/>
            <person name="Harris H.M."/>
            <person name="McCann A."/>
            <person name="Guo C."/>
            <person name="Argimon S."/>
            <person name="Zhang W."/>
            <person name="Yang X."/>
            <person name="Jeffery I.B."/>
            <person name="Cooney J.C."/>
            <person name="Kagawa T.F."/>
            <person name="Liu W."/>
            <person name="Song Y."/>
            <person name="Salvetti E."/>
            <person name="Wrobel A."/>
            <person name="Rasinkangas P."/>
            <person name="Parkhill J."/>
            <person name="Rea M.C."/>
            <person name="O'Sullivan O."/>
            <person name="Ritari J."/>
            <person name="Douillard F.P."/>
            <person name="Paul Ross R."/>
            <person name="Yang R."/>
            <person name="Briner A.E."/>
            <person name="Felis G.E."/>
            <person name="de Vos W.M."/>
            <person name="Barrangou R."/>
            <person name="Klaenhammer T.R."/>
            <person name="Caufield P.W."/>
            <person name="Cui Y."/>
            <person name="Zhang H."/>
            <person name="O'Toole P.W."/>
        </authorList>
    </citation>
    <scope>NUCLEOTIDE SEQUENCE [LARGE SCALE GENOMIC DNA]</scope>
    <source>
        <strain evidence="1 2">DSM 14792</strain>
    </source>
</reference>
<name>A0A0R2GT77_9LACO</name>
<evidence type="ECO:0000313" key="2">
    <source>
        <dbReference type="Proteomes" id="UP000051639"/>
    </source>
</evidence>
<dbReference type="AlphaFoldDB" id="A0A0R2GT77"/>
<dbReference type="Proteomes" id="UP000051639">
    <property type="component" value="Unassembled WGS sequence"/>
</dbReference>
<protein>
    <submittedName>
        <fullName evidence="1">Uncharacterized protein</fullName>
    </submittedName>
</protein>